<evidence type="ECO:0000256" key="8">
    <source>
        <dbReference type="ARBA" id="ARBA00037998"/>
    </source>
</evidence>
<keyword evidence="4 9" id="KW-0812">Transmembrane</keyword>
<accession>A0A1Y5TUJ9</accession>
<evidence type="ECO:0000256" key="4">
    <source>
        <dbReference type="ARBA" id="ARBA00022692"/>
    </source>
</evidence>
<keyword evidence="5" id="KW-0029">Amino-acid transport</keyword>
<feature type="transmembrane region" description="Helical" evidence="9">
    <location>
        <begin position="261"/>
        <end position="285"/>
    </location>
</feature>
<feature type="transmembrane region" description="Helical" evidence="9">
    <location>
        <begin position="67"/>
        <end position="85"/>
    </location>
</feature>
<organism evidence="10 11">
    <name type="scientific">Oceanibacterium hippocampi</name>
    <dbReference type="NCBI Taxonomy" id="745714"/>
    <lineage>
        <taxon>Bacteria</taxon>
        <taxon>Pseudomonadati</taxon>
        <taxon>Pseudomonadota</taxon>
        <taxon>Alphaproteobacteria</taxon>
        <taxon>Sneathiellales</taxon>
        <taxon>Sneathiellaceae</taxon>
        <taxon>Oceanibacterium</taxon>
    </lineage>
</organism>
<comment type="similarity">
    <text evidence="8">Belongs to the binding-protein-dependent transport system permease family. LivHM subfamily.</text>
</comment>
<keyword evidence="7 9" id="KW-0472">Membrane</keyword>
<feature type="transmembrane region" description="Helical" evidence="9">
    <location>
        <begin position="297"/>
        <end position="315"/>
    </location>
</feature>
<dbReference type="PANTHER" id="PTHR11795">
    <property type="entry name" value="BRANCHED-CHAIN AMINO ACID TRANSPORT SYSTEM PERMEASE PROTEIN LIVH"/>
    <property type="match status" value="1"/>
</dbReference>
<dbReference type="GO" id="GO:0006865">
    <property type="term" value="P:amino acid transport"/>
    <property type="evidence" value="ECO:0007669"/>
    <property type="project" value="UniProtKB-KW"/>
</dbReference>
<feature type="transmembrane region" description="Helical" evidence="9">
    <location>
        <begin position="119"/>
        <end position="139"/>
    </location>
</feature>
<feature type="transmembrane region" description="Helical" evidence="9">
    <location>
        <begin position="175"/>
        <end position="192"/>
    </location>
</feature>
<dbReference type="CDD" id="cd06582">
    <property type="entry name" value="TM_PBP1_LivH_like"/>
    <property type="match status" value="1"/>
</dbReference>
<dbReference type="GO" id="GO:0005886">
    <property type="term" value="C:plasma membrane"/>
    <property type="evidence" value="ECO:0007669"/>
    <property type="project" value="UniProtKB-SubCell"/>
</dbReference>
<evidence type="ECO:0000256" key="7">
    <source>
        <dbReference type="ARBA" id="ARBA00023136"/>
    </source>
</evidence>
<dbReference type="InterPro" id="IPR052157">
    <property type="entry name" value="BCAA_transport_permease"/>
</dbReference>
<keyword evidence="3" id="KW-1003">Cell membrane</keyword>
<evidence type="ECO:0000256" key="1">
    <source>
        <dbReference type="ARBA" id="ARBA00004651"/>
    </source>
</evidence>
<reference evidence="10 11" key="1">
    <citation type="submission" date="2017-03" db="EMBL/GenBank/DDBJ databases">
        <authorList>
            <person name="Afonso C.L."/>
            <person name="Miller P.J."/>
            <person name="Scott M.A."/>
            <person name="Spackman E."/>
            <person name="Goraichik I."/>
            <person name="Dimitrov K.M."/>
            <person name="Suarez D.L."/>
            <person name="Swayne D.E."/>
        </authorList>
    </citation>
    <scope>NUCLEOTIDE SEQUENCE [LARGE SCALE GENOMIC DNA]</scope>
    <source>
        <strain evidence="10 11">CECT 7691</strain>
    </source>
</reference>
<gene>
    <name evidence="10" type="primary">livH_17</name>
    <name evidence="10" type="ORF">OCH7691_03510</name>
</gene>
<keyword evidence="6 9" id="KW-1133">Transmembrane helix</keyword>
<evidence type="ECO:0000256" key="2">
    <source>
        <dbReference type="ARBA" id="ARBA00022448"/>
    </source>
</evidence>
<dbReference type="GO" id="GO:0022857">
    <property type="term" value="F:transmembrane transporter activity"/>
    <property type="evidence" value="ECO:0007669"/>
    <property type="project" value="InterPro"/>
</dbReference>
<protein>
    <submittedName>
        <fullName evidence="10">High-affinity branched-chain amino acid transport system permease protein LivH</fullName>
    </submittedName>
</protein>
<sequence>MFPDTGTGQAGRRIRDRGSTGAGEVDLFDLVQFAINGMSIGCIYGLVALGFVLIYKATEVVNFAQGDLMMVGAFLAFTIISLWGLPYWVAFLLAPAGMFLIGGTLDRFVLRPVLGQPQFAIVMVTIGLGFVLRSVAGMVPGWGTETYAIETPFSKEGLALIPESVGKLVISEQDLSVIVATAALCLLLYLFFRHTRIGVAMQAASQNQLAAYYMGVPVKLVFSMIWGISAAVAGIAGILLAPTTLIDTNMGFLALKAFPAAVLGGFGSIPGAVVGGLIIGIIESFAGFYAPPGVKDVAAYVVLLLVLMLRPQGLFGEKTRKKV</sequence>
<dbReference type="Proteomes" id="UP000193200">
    <property type="component" value="Unassembled WGS sequence"/>
</dbReference>
<feature type="transmembrane region" description="Helical" evidence="9">
    <location>
        <begin position="33"/>
        <end position="55"/>
    </location>
</feature>
<comment type="subcellular location">
    <subcellularLocation>
        <location evidence="1">Cell membrane</location>
        <topology evidence="1">Multi-pass membrane protein</topology>
    </subcellularLocation>
</comment>
<evidence type="ECO:0000313" key="11">
    <source>
        <dbReference type="Proteomes" id="UP000193200"/>
    </source>
</evidence>
<dbReference type="Pfam" id="PF02653">
    <property type="entry name" value="BPD_transp_2"/>
    <property type="match status" value="1"/>
</dbReference>
<name>A0A1Y5TUJ9_9PROT</name>
<keyword evidence="2" id="KW-0813">Transport</keyword>
<evidence type="ECO:0000256" key="6">
    <source>
        <dbReference type="ARBA" id="ARBA00022989"/>
    </source>
</evidence>
<dbReference type="AlphaFoldDB" id="A0A1Y5TUJ9"/>
<evidence type="ECO:0000256" key="5">
    <source>
        <dbReference type="ARBA" id="ARBA00022970"/>
    </source>
</evidence>
<dbReference type="EMBL" id="FWFR01000003">
    <property type="protein sequence ID" value="SLN72784.1"/>
    <property type="molecule type" value="Genomic_DNA"/>
</dbReference>
<dbReference type="InParanoid" id="A0A1Y5TUJ9"/>
<proteinExistence type="inferred from homology"/>
<evidence type="ECO:0000256" key="9">
    <source>
        <dbReference type="SAM" id="Phobius"/>
    </source>
</evidence>
<evidence type="ECO:0000256" key="3">
    <source>
        <dbReference type="ARBA" id="ARBA00022475"/>
    </source>
</evidence>
<feature type="transmembrane region" description="Helical" evidence="9">
    <location>
        <begin position="220"/>
        <end position="241"/>
    </location>
</feature>
<keyword evidence="11" id="KW-1185">Reference proteome</keyword>
<dbReference type="InterPro" id="IPR001851">
    <property type="entry name" value="ABC_transp_permease"/>
</dbReference>
<dbReference type="PANTHER" id="PTHR11795:SF451">
    <property type="entry name" value="ABC TRANSPORTER PERMEASE PROTEIN"/>
    <property type="match status" value="1"/>
</dbReference>
<evidence type="ECO:0000313" key="10">
    <source>
        <dbReference type="EMBL" id="SLN72784.1"/>
    </source>
</evidence>